<gene>
    <name evidence="12" type="ORF">INR99_04890</name>
</gene>
<dbReference type="InterPro" id="IPR017871">
    <property type="entry name" value="ABC_transporter-like_CS"/>
</dbReference>
<feature type="domain" description="ABC transmembrane type-1" evidence="11">
    <location>
        <begin position="42"/>
        <end position="340"/>
    </location>
</feature>
<evidence type="ECO:0000256" key="5">
    <source>
        <dbReference type="ARBA" id="ARBA00022741"/>
    </source>
</evidence>
<comment type="caution">
    <text evidence="12">The sequence shown here is derived from an EMBL/GenBank/DDBJ whole genome shotgun (WGS) entry which is preliminary data.</text>
</comment>
<dbReference type="AlphaFoldDB" id="A0A8J7FGH0"/>
<dbReference type="Gene3D" id="1.20.1560.10">
    <property type="entry name" value="ABC transporter type 1, transmembrane domain"/>
    <property type="match status" value="1"/>
</dbReference>
<evidence type="ECO:0000256" key="4">
    <source>
        <dbReference type="ARBA" id="ARBA00022692"/>
    </source>
</evidence>
<dbReference type="InterPro" id="IPR027417">
    <property type="entry name" value="P-loop_NTPase"/>
</dbReference>
<dbReference type="PROSITE" id="PS00211">
    <property type="entry name" value="ABC_TRANSPORTER_1"/>
    <property type="match status" value="1"/>
</dbReference>
<comment type="subcellular location">
    <subcellularLocation>
        <location evidence="1">Cell membrane</location>
        <topology evidence="1">Multi-pass membrane protein</topology>
    </subcellularLocation>
</comment>
<feature type="transmembrane region" description="Helical" evidence="9">
    <location>
        <begin position="80"/>
        <end position="100"/>
    </location>
</feature>
<evidence type="ECO:0000259" key="11">
    <source>
        <dbReference type="PROSITE" id="PS50929"/>
    </source>
</evidence>
<keyword evidence="2" id="KW-0813">Transport</keyword>
<keyword evidence="5" id="KW-0547">Nucleotide-binding</keyword>
<dbReference type="SUPFAM" id="SSF90123">
    <property type="entry name" value="ABC transporter transmembrane region"/>
    <property type="match status" value="1"/>
</dbReference>
<keyword evidence="3" id="KW-1003">Cell membrane</keyword>
<dbReference type="InterPro" id="IPR003439">
    <property type="entry name" value="ABC_transporter-like_ATP-bd"/>
</dbReference>
<organism evidence="12 13">
    <name type="scientific">Chitinilyticum piscinae</name>
    <dbReference type="NCBI Taxonomy" id="2866724"/>
    <lineage>
        <taxon>Bacteria</taxon>
        <taxon>Pseudomonadati</taxon>
        <taxon>Pseudomonadota</taxon>
        <taxon>Betaproteobacteria</taxon>
        <taxon>Neisseriales</taxon>
        <taxon>Chitinibacteraceae</taxon>
        <taxon>Chitinilyticum</taxon>
    </lineage>
</organism>
<keyword evidence="6 12" id="KW-0067">ATP-binding</keyword>
<dbReference type="InterPro" id="IPR050835">
    <property type="entry name" value="ABC_transporter_sub-D"/>
</dbReference>
<evidence type="ECO:0000256" key="9">
    <source>
        <dbReference type="SAM" id="Phobius"/>
    </source>
</evidence>
<sequence>MTQQAQVVQTTPMRELLPHFWELARPFWRSEEKWKAWGLLSVVIGLSLFLVWLNVQFNDVYKVMYDAMQAYDGKKFWESITRFSILAAINIVSFVHMVYFRQMLEIKWRRWLTQELTWRWLRGQNYYRMQLTDKSTDNPDQRIAEDCGQFVQLTLKLGLGLLTSVVTFCAFAPILWRLSGGANFGFLFGMNLHVPGYLLWIAIVYALFGSVLAAWVGHKLVGLNFLQQKREADFRYSLIRVRDNAESIALYGGEEYEKAPLRNRFGMVVDNFWTIMRFEKRVNAFSSFWAQLAIIFPLVISAPRFFAKQISLGDVMQISSAFGKVYDSLEFFIDSFKVLAVWKAVIDRLATFNRSLAAAEQLQVPQPEVIPHGLALTEMSVSQPDGYPLVRELSLQLQPGERLLVRGPSGTGKSTLLRALAGIWPYCSGMFGYSRTGGVLFLSQRPYLPLGSLRDALRYPQATLPVSDDELLEMLRAVGLSHLAHRLSDEENWSQILSGGEQQRVAVVRALLVKPALLVLDEATSAVDEPAERRMYQLLLEHMPQSIVISVGHRSTLAEHHNRFLDLQPRSA</sequence>
<feature type="transmembrane region" description="Helical" evidence="9">
    <location>
        <begin position="282"/>
        <end position="300"/>
    </location>
</feature>
<dbReference type="InterPro" id="IPR003593">
    <property type="entry name" value="AAA+_ATPase"/>
</dbReference>
<dbReference type="CDD" id="cd03223">
    <property type="entry name" value="ABCD_peroxisomal_ALDP"/>
    <property type="match status" value="1"/>
</dbReference>
<evidence type="ECO:0000256" key="2">
    <source>
        <dbReference type="ARBA" id="ARBA00022448"/>
    </source>
</evidence>
<keyword evidence="4 9" id="KW-0812">Transmembrane</keyword>
<dbReference type="PROSITE" id="PS50893">
    <property type="entry name" value="ABC_TRANSPORTER_2"/>
    <property type="match status" value="1"/>
</dbReference>
<name>A0A8J7FGH0_9NEIS</name>
<evidence type="ECO:0000256" key="1">
    <source>
        <dbReference type="ARBA" id="ARBA00004651"/>
    </source>
</evidence>
<evidence type="ECO:0000313" key="12">
    <source>
        <dbReference type="EMBL" id="MBE9608680.1"/>
    </source>
</evidence>
<dbReference type="EMBL" id="JADFUA010000002">
    <property type="protein sequence ID" value="MBE9608680.1"/>
    <property type="molecule type" value="Genomic_DNA"/>
</dbReference>
<dbReference type="PANTHER" id="PTHR11384:SF59">
    <property type="entry name" value="LYSOSOMAL COBALAMIN TRANSPORTER ABCD4"/>
    <property type="match status" value="1"/>
</dbReference>
<evidence type="ECO:0000256" key="8">
    <source>
        <dbReference type="ARBA" id="ARBA00023136"/>
    </source>
</evidence>
<keyword evidence="7 9" id="KW-1133">Transmembrane helix</keyword>
<keyword evidence="13" id="KW-1185">Reference proteome</keyword>
<evidence type="ECO:0000313" key="13">
    <source>
        <dbReference type="Proteomes" id="UP000604481"/>
    </source>
</evidence>
<dbReference type="Pfam" id="PF06472">
    <property type="entry name" value="ABC_membrane_2"/>
    <property type="match status" value="1"/>
</dbReference>
<evidence type="ECO:0000256" key="6">
    <source>
        <dbReference type="ARBA" id="ARBA00022840"/>
    </source>
</evidence>
<proteinExistence type="predicted"/>
<dbReference type="GO" id="GO:0140359">
    <property type="term" value="F:ABC-type transporter activity"/>
    <property type="evidence" value="ECO:0007669"/>
    <property type="project" value="InterPro"/>
</dbReference>
<dbReference type="GO" id="GO:0005886">
    <property type="term" value="C:plasma membrane"/>
    <property type="evidence" value="ECO:0007669"/>
    <property type="project" value="UniProtKB-SubCell"/>
</dbReference>
<dbReference type="Proteomes" id="UP000604481">
    <property type="component" value="Unassembled WGS sequence"/>
</dbReference>
<dbReference type="RefSeq" id="WP_194115210.1">
    <property type="nucleotide sequence ID" value="NZ_JADFUA010000002.1"/>
</dbReference>
<feature type="transmembrane region" description="Helical" evidence="9">
    <location>
        <begin position="196"/>
        <end position="216"/>
    </location>
</feature>
<dbReference type="PROSITE" id="PS50929">
    <property type="entry name" value="ABC_TM1F"/>
    <property type="match status" value="1"/>
</dbReference>
<keyword evidence="8 9" id="KW-0472">Membrane</keyword>
<evidence type="ECO:0000256" key="7">
    <source>
        <dbReference type="ARBA" id="ARBA00022989"/>
    </source>
</evidence>
<dbReference type="SMART" id="SM00382">
    <property type="entry name" value="AAA"/>
    <property type="match status" value="1"/>
</dbReference>
<feature type="transmembrane region" description="Helical" evidence="9">
    <location>
        <begin position="36"/>
        <end position="55"/>
    </location>
</feature>
<dbReference type="InterPro" id="IPR011527">
    <property type="entry name" value="ABC1_TM_dom"/>
</dbReference>
<dbReference type="PANTHER" id="PTHR11384">
    <property type="entry name" value="ATP-BINDING CASSETTE, SUB-FAMILY D MEMBER"/>
    <property type="match status" value="1"/>
</dbReference>
<dbReference type="GO" id="GO:0016887">
    <property type="term" value="F:ATP hydrolysis activity"/>
    <property type="evidence" value="ECO:0007669"/>
    <property type="project" value="InterPro"/>
</dbReference>
<protein>
    <submittedName>
        <fullName evidence="12">ABC transporter ATP-binding protein/permease</fullName>
    </submittedName>
</protein>
<dbReference type="Gene3D" id="3.40.50.300">
    <property type="entry name" value="P-loop containing nucleotide triphosphate hydrolases"/>
    <property type="match status" value="1"/>
</dbReference>
<feature type="transmembrane region" description="Helical" evidence="9">
    <location>
        <begin position="157"/>
        <end position="176"/>
    </location>
</feature>
<accession>A0A8J7FGH0</accession>
<dbReference type="Pfam" id="PF00005">
    <property type="entry name" value="ABC_tran"/>
    <property type="match status" value="1"/>
</dbReference>
<feature type="domain" description="ABC transporter" evidence="10">
    <location>
        <begin position="374"/>
        <end position="572"/>
    </location>
</feature>
<evidence type="ECO:0000259" key="10">
    <source>
        <dbReference type="PROSITE" id="PS50893"/>
    </source>
</evidence>
<dbReference type="GO" id="GO:0005524">
    <property type="term" value="F:ATP binding"/>
    <property type="evidence" value="ECO:0007669"/>
    <property type="project" value="UniProtKB-KW"/>
</dbReference>
<dbReference type="SUPFAM" id="SSF52540">
    <property type="entry name" value="P-loop containing nucleoside triphosphate hydrolases"/>
    <property type="match status" value="1"/>
</dbReference>
<dbReference type="InterPro" id="IPR036640">
    <property type="entry name" value="ABC1_TM_sf"/>
</dbReference>
<evidence type="ECO:0000256" key="3">
    <source>
        <dbReference type="ARBA" id="ARBA00022475"/>
    </source>
</evidence>
<reference evidence="12 13" key="1">
    <citation type="submission" date="2020-10" db="EMBL/GenBank/DDBJ databases">
        <title>The genome sequence of Chitinilyticum litopenaei 4Y14.</title>
        <authorList>
            <person name="Liu Y."/>
        </authorList>
    </citation>
    <scope>NUCLEOTIDE SEQUENCE [LARGE SCALE GENOMIC DNA]</scope>
    <source>
        <strain evidence="12 13">4Y14</strain>
    </source>
</reference>